<proteinExistence type="predicted"/>
<feature type="region of interest" description="Disordered" evidence="1">
    <location>
        <begin position="151"/>
        <end position="180"/>
    </location>
</feature>
<reference evidence="2" key="1">
    <citation type="submission" date="2023-03" db="EMBL/GenBank/DDBJ databases">
        <title>Massive genome expansion in bonnet fungi (Mycena s.s.) driven by repeated elements and novel gene families across ecological guilds.</title>
        <authorList>
            <consortium name="Lawrence Berkeley National Laboratory"/>
            <person name="Harder C.B."/>
            <person name="Miyauchi S."/>
            <person name="Viragh M."/>
            <person name="Kuo A."/>
            <person name="Thoen E."/>
            <person name="Andreopoulos B."/>
            <person name="Lu D."/>
            <person name="Skrede I."/>
            <person name="Drula E."/>
            <person name="Henrissat B."/>
            <person name="Morin E."/>
            <person name="Kohler A."/>
            <person name="Barry K."/>
            <person name="LaButti K."/>
            <person name="Morin E."/>
            <person name="Salamov A."/>
            <person name="Lipzen A."/>
            <person name="Mereny Z."/>
            <person name="Hegedus B."/>
            <person name="Baldrian P."/>
            <person name="Stursova M."/>
            <person name="Weitz H."/>
            <person name="Taylor A."/>
            <person name="Grigoriev I.V."/>
            <person name="Nagy L.G."/>
            <person name="Martin F."/>
            <person name="Kauserud H."/>
        </authorList>
    </citation>
    <scope>NUCLEOTIDE SEQUENCE</scope>
    <source>
        <strain evidence="2">CBHHK200</strain>
    </source>
</reference>
<evidence type="ECO:0000313" key="3">
    <source>
        <dbReference type="Proteomes" id="UP001218188"/>
    </source>
</evidence>
<evidence type="ECO:0000313" key="2">
    <source>
        <dbReference type="EMBL" id="KAJ7035271.1"/>
    </source>
</evidence>
<feature type="compositionally biased region" description="Polar residues" evidence="1">
    <location>
        <begin position="151"/>
        <end position="171"/>
    </location>
</feature>
<comment type="caution">
    <text evidence="2">The sequence shown here is derived from an EMBL/GenBank/DDBJ whole genome shotgun (WGS) entry which is preliminary data.</text>
</comment>
<feature type="region of interest" description="Disordered" evidence="1">
    <location>
        <begin position="1"/>
        <end position="23"/>
    </location>
</feature>
<keyword evidence="3" id="KW-1185">Reference proteome</keyword>
<dbReference type="Proteomes" id="UP001218188">
    <property type="component" value="Unassembled WGS sequence"/>
</dbReference>
<name>A0AAD6X539_9AGAR</name>
<dbReference type="AlphaFoldDB" id="A0AAD6X539"/>
<sequence>MSSSPPAHNPLIHTATPPCSPSTRHRRRSPFACCHFPSPRPHSAATLHFTAYFYLKTKPHLCLSAEADSKTRRPMLSPSRLIPSFVYSIPLTLPPPRPIPLRARFVRSRCVFIHTFLLFFFAPLRVICRLLSHLDRLSLTPINPQLTTTVRTTSRMSGTRSACSPSRTIRSLPSPVPRVTSVHYPCRSKPPLATQHDARPQQPAP</sequence>
<dbReference type="EMBL" id="JARJCM010000051">
    <property type="protein sequence ID" value="KAJ7035271.1"/>
    <property type="molecule type" value="Genomic_DNA"/>
</dbReference>
<protein>
    <submittedName>
        <fullName evidence="2">Uncharacterized protein</fullName>
    </submittedName>
</protein>
<organism evidence="2 3">
    <name type="scientific">Mycena alexandri</name>
    <dbReference type="NCBI Taxonomy" id="1745969"/>
    <lineage>
        <taxon>Eukaryota</taxon>
        <taxon>Fungi</taxon>
        <taxon>Dikarya</taxon>
        <taxon>Basidiomycota</taxon>
        <taxon>Agaricomycotina</taxon>
        <taxon>Agaricomycetes</taxon>
        <taxon>Agaricomycetidae</taxon>
        <taxon>Agaricales</taxon>
        <taxon>Marasmiineae</taxon>
        <taxon>Mycenaceae</taxon>
        <taxon>Mycena</taxon>
    </lineage>
</organism>
<accession>A0AAD6X539</accession>
<gene>
    <name evidence="2" type="ORF">C8F04DRAFT_1098703</name>
</gene>
<evidence type="ECO:0000256" key="1">
    <source>
        <dbReference type="SAM" id="MobiDB-lite"/>
    </source>
</evidence>